<dbReference type="PROSITE" id="PS51354">
    <property type="entry name" value="GLUTAREDOXIN_2"/>
    <property type="match status" value="1"/>
</dbReference>
<dbReference type="SUPFAM" id="SSF52833">
    <property type="entry name" value="Thioredoxin-like"/>
    <property type="match status" value="1"/>
</dbReference>
<evidence type="ECO:0000313" key="2">
    <source>
        <dbReference type="EMBL" id="MBC8536635.1"/>
    </source>
</evidence>
<dbReference type="AlphaFoldDB" id="A0A926DCV6"/>
<comment type="caution">
    <text evidence="2">The sequence shown here is derived from an EMBL/GenBank/DDBJ whole genome shotgun (WGS) entry which is preliminary data.</text>
</comment>
<evidence type="ECO:0000313" key="3">
    <source>
        <dbReference type="Proteomes" id="UP000620366"/>
    </source>
</evidence>
<gene>
    <name evidence="2" type="ORF">H8695_08060</name>
</gene>
<organism evidence="2 3">
    <name type="scientific">Feifania hominis</name>
    <dbReference type="NCBI Taxonomy" id="2763660"/>
    <lineage>
        <taxon>Bacteria</taxon>
        <taxon>Bacillati</taxon>
        <taxon>Bacillota</taxon>
        <taxon>Clostridia</taxon>
        <taxon>Eubacteriales</taxon>
        <taxon>Feifaniaceae</taxon>
        <taxon>Feifania</taxon>
    </lineage>
</organism>
<dbReference type="InterPro" id="IPR036249">
    <property type="entry name" value="Thioredoxin-like_sf"/>
</dbReference>
<dbReference type="Proteomes" id="UP000620366">
    <property type="component" value="Unassembled WGS sequence"/>
</dbReference>
<dbReference type="RefSeq" id="WP_249300474.1">
    <property type="nucleotide sequence ID" value="NZ_JACRSP010000003.1"/>
</dbReference>
<protein>
    <submittedName>
        <fullName evidence="2">Thioredoxin family protein</fullName>
    </submittedName>
</protein>
<name>A0A926DCV6_9FIRM</name>
<dbReference type="CDD" id="cd02947">
    <property type="entry name" value="TRX_family"/>
    <property type="match status" value="1"/>
</dbReference>
<proteinExistence type="predicted"/>
<dbReference type="InterPro" id="IPR002109">
    <property type="entry name" value="Glutaredoxin"/>
</dbReference>
<dbReference type="EMBL" id="JACRSP010000003">
    <property type="protein sequence ID" value="MBC8536635.1"/>
    <property type="molecule type" value="Genomic_DNA"/>
</dbReference>
<reference evidence="2" key="1">
    <citation type="submission" date="2020-08" db="EMBL/GenBank/DDBJ databases">
        <title>Genome public.</title>
        <authorList>
            <person name="Liu C."/>
            <person name="Sun Q."/>
        </authorList>
    </citation>
    <scope>NUCLEOTIDE SEQUENCE</scope>
    <source>
        <strain evidence="2">BX7</strain>
    </source>
</reference>
<feature type="domain" description="Glutaredoxin" evidence="1">
    <location>
        <begin position="4"/>
        <end position="64"/>
    </location>
</feature>
<keyword evidence="3" id="KW-1185">Reference proteome</keyword>
<dbReference type="Gene3D" id="3.40.30.10">
    <property type="entry name" value="Glutaredoxin"/>
    <property type="match status" value="1"/>
</dbReference>
<dbReference type="Pfam" id="PF00462">
    <property type="entry name" value="Glutaredoxin"/>
    <property type="match status" value="1"/>
</dbReference>
<sequence length="86" mass="10117">MKPILYFKMASCPYCREADRFLEELKGENPAYRDIPMQVVFEEREPALAEQYDYYYVPTFYVDGVKRHEGALTREKLKAVLDEALG</sequence>
<evidence type="ECO:0000259" key="1">
    <source>
        <dbReference type="Pfam" id="PF00462"/>
    </source>
</evidence>
<accession>A0A926DCV6</accession>